<comment type="caution">
    <text evidence="2">The sequence shown here is derived from an EMBL/GenBank/DDBJ whole genome shotgun (WGS) entry which is preliminary data.</text>
</comment>
<dbReference type="EMBL" id="JBHFFA010000005">
    <property type="protein sequence ID" value="KAL2624134.1"/>
    <property type="molecule type" value="Genomic_DNA"/>
</dbReference>
<feature type="compositionally biased region" description="Polar residues" evidence="1">
    <location>
        <begin position="1"/>
        <end position="18"/>
    </location>
</feature>
<dbReference type="Proteomes" id="UP001605036">
    <property type="component" value="Unassembled WGS sequence"/>
</dbReference>
<keyword evidence="3" id="KW-1185">Reference proteome</keyword>
<sequence>MQHYSTRQSATSDPSPARQTGAGKRAGREFDSQFASGIMEDRKKALKSKSGQREKSRQAVNEQEGEGRDVSPWTSSQK</sequence>
<gene>
    <name evidence="2" type="ORF">R1flu_008379</name>
</gene>
<protein>
    <submittedName>
        <fullName evidence="2">Uncharacterized protein</fullName>
    </submittedName>
</protein>
<feature type="region of interest" description="Disordered" evidence="1">
    <location>
        <begin position="1"/>
        <end position="78"/>
    </location>
</feature>
<organism evidence="2 3">
    <name type="scientific">Riccia fluitans</name>
    <dbReference type="NCBI Taxonomy" id="41844"/>
    <lineage>
        <taxon>Eukaryota</taxon>
        <taxon>Viridiplantae</taxon>
        <taxon>Streptophyta</taxon>
        <taxon>Embryophyta</taxon>
        <taxon>Marchantiophyta</taxon>
        <taxon>Marchantiopsida</taxon>
        <taxon>Marchantiidae</taxon>
        <taxon>Marchantiales</taxon>
        <taxon>Ricciaceae</taxon>
        <taxon>Riccia</taxon>
    </lineage>
</organism>
<accession>A0ABD1YBJ1</accession>
<evidence type="ECO:0000256" key="1">
    <source>
        <dbReference type="SAM" id="MobiDB-lite"/>
    </source>
</evidence>
<reference evidence="2 3" key="1">
    <citation type="submission" date="2024-09" db="EMBL/GenBank/DDBJ databases">
        <title>Chromosome-scale assembly of Riccia fluitans.</title>
        <authorList>
            <person name="Paukszto L."/>
            <person name="Sawicki J."/>
            <person name="Karawczyk K."/>
            <person name="Piernik-Szablinska J."/>
            <person name="Szczecinska M."/>
            <person name="Mazdziarz M."/>
        </authorList>
    </citation>
    <scope>NUCLEOTIDE SEQUENCE [LARGE SCALE GENOMIC DNA]</scope>
    <source>
        <strain evidence="2">Rf_01</strain>
        <tissue evidence="2">Aerial parts of the thallus</tissue>
    </source>
</reference>
<evidence type="ECO:0000313" key="2">
    <source>
        <dbReference type="EMBL" id="KAL2624134.1"/>
    </source>
</evidence>
<evidence type="ECO:0000313" key="3">
    <source>
        <dbReference type="Proteomes" id="UP001605036"/>
    </source>
</evidence>
<dbReference type="AlphaFoldDB" id="A0ABD1YBJ1"/>
<proteinExistence type="predicted"/>
<name>A0ABD1YBJ1_9MARC</name>